<feature type="region of interest" description="Disordered" evidence="1">
    <location>
        <begin position="25"/>
        <end position="45"/>
    </location>
</feature>
<feature type="transmembrane region" description="Helical" evidence="2">
    <location>
        <begin position="186"/>
        <end position="209"/>
    </location>
</feature>
<evidence type="ECO:0000313" key="3">
    <source>
        <dbReference type="EMBL" id="KAF2123093.1"/>
    </source>
</evidence>
<dbReference type="EMBL" id="ML977310">
    <property type="protein sequence ID" value="KAF2123093.1"/>
    <property type="molecule type" value="Genomic_DNA"/>
</dbReference>
<organism evidence="3 4">
    <name type="scientific">Lophiotrema nucula</name>
    <dbReference type="NCBI Taxonomy" id="690887"/>
    <lineage>
        <taxon>Eukaryota</taxon>
        <taxon>Fungi</taxon>
        <taxon>Dikarya</taxon>
        <taxon>Ascomycota</taxon>
        <taxon>Pezizomycotina</taxon>
        <taxon>Dothideomycetes</taxon>
        <taxon>Pleosporomycetidae</taxon>
        <taxon>Pleosporales</taxon>
        <taxon>Lophiotremataceae</taxon>
        <taxon>Lophiotrema</taxon>
    </lineage>
</organism>
<evidence type="ECO:0000313" key="4">
    <source>
        <dbReference type="Proteomes" id="UP000799770"/>
    </source>
</evidence>
<protein>
    <submittedName>
        <fullName evidence="3">Uncharacterized protein</fullName>
    </submittedName>
</protein>
<name>A0A6A5ZW24_9PLEO</name>
<keyword evidence="2" id="KW-0812">Transmembrane</keyword>
<keyword evidence="2" id="KW-0472">Membrane</keyword>
<feature type="transmembrane region" description="Helical" evidence="2">
    <location>
        <begin position="422"/>
        <end position="444"/>
    </location>
</feature>
<accession>A0A6A5ZW24</accession>
<proteinExistence type="predicted"/>
<sequence length="533" mass="61830">MKTSTQFIALRPDPEDDARTSYEMLNMRPHSYDDEPRKWDSTPSEYSREQKNRKWSIATLREKLNPFPWRTFLIICLLPIALAPIIVLSTAAEEASVGYIQGRQCYPNGMWAEVSGATWRIMDSSYFFTPNLSFGSMSFTAVKIIDITWDLLVGRGGQMLLAWVNYRVFNEWLMYHMECHLTSYKMYTAVAFQTTTMSTLGVLLKEFLAYGEKSWKRFFRWLAMLCMVLSTLYVLSFPTLMAAMTGYITTYEAYIEDFDKNLIEVDKFGWVLYVIEDAHRIGDYDKPLVARRDDRDLVDTISDYIDAYEFKNATNPGLEMGSPYAPLLKTNLMENFSRNISTNFTFGGKTTNLESPTLNISLYAWYMNMETPKKDSKFERMGWAIDESSVEDGRQGDVYLSDYILKHGSCKPSETYQWGFSYIFLFMISIFNFVWGCIMVGMWLDTSTSSRMYKSGRRPGLLRSIMDICEAIREEIGEGVDRMEEEDLRRRLRDGGSALVVPKKELRVARTRTGDEQVRRRGRWKSMTKGSTF</sequence>
<evidence type="ECO:0000256" key="1">
    <source>
        <dbReference type="SAM" id="MobiDB-lite"/>
    </source>
</evidence>
<keyword evidence="4" id="KW-1185">Reference proteome</keyword>
<feature type="transmembrane region" description="Helical" evidence="2">
    <location>
        <begin position="71"/>
        <end position="92"/>
    </location>
</feature>
<evidence type="ECO:0000256" key="2">
    <source>
        <dbReference type="SAM" id="Phobius"/>
    </source>
</evidence>
<feature type="transmembrane region" description="Helical" evidence="2">
    <location>
        <begin position="221"/>
        <end position="248"/>
    </location>
</feature>
<dbReference type="Proteomes" id="UP000799770">
    <property type="component" value="Unassembled WGS sequence"/>
</dbReference>
<reference evidence="3" key="1">
    <citation type="journal article" date="2020" name="Stud. Mycol.">
        <title>101 Dothideomycetes genomes: a test case for predicting lifestyles and emergence of pathogens.</title>
        <authorList>
            <person name="Haridas S."/>
            <person name="Albert R."/>
            <person name="Binder M."/>
            <person name="Bloem J."/>
            <person name="Labutti K."/>
            <person name="Salamov A."/>
            <person name="Andreopoulos B."/>
            <person name="Baker S."/>
            <person name="Barry K."/>
            <person name="Bills G."/>
            <person name="Bluhm B."/>
            <person name="Cannon C."/>
            <person name="Castanera R."/>
            <person name="Culley D."/>
            <person name="Daum C."/>
            <person name="Ezra D."/>
            <person name="Gonzalez J."/>
            <person name="Henrissat B."/>
            <person name="Kuo A."/>
            <person name="Liang C."/>
            <person name="Lipzen A."/>
            <person name="Lutzoni F."/>
            <person name="Magnuson J."/>
            <person name="Mondo S."/>
            <person name="Nolan M."/>
            <person name="Ohm R."/>
            <person name="Pangilinan J."/>
            <person name="Park H.-J."/>
            <person name="Ramirez L."/>
            <person name="Alfaro M."/>
            <person name="Sun H."/>
            <person name="Tritt A."/>
            <person name="Yoshinaga Y."/>
            <person name="Zwiers L.-H."/>
            <person name="Turgeon B."/>
            <person name="Goodwin S."/>
            <person name="Spatafora J."/>
            <person name="Crous P."/>
            <person name="Grigoriev I."/>
        </authorList>
    </citation>
    <scope>NUCLEOTIDE SEQUENCE</scope>
    <source>
        <strain evidence="3">CBS 627.86</strain>
    </source>
</reference>
<keyword evidence="2" id="KW-1133">Transmembrane helix</keyword>
<dbReference type="OrthoDB" id="3903561at2759"/>
<dbReference type="AlphaFoldDB" id="A0A6A5ZW24"/>
<feature type="compositionally biased region" description="Basic and acidic residues" evidence="1">
    <location>
        <begin position="30"/>
        <end position="45"/>
    </location>
</feature>
<gene>
    <name evidence="3" type="ORF">BDV96DRAFT_510824</name>
</gene>